<organism evidence="1 2">
    <name type="scientific">Floridaenema evergladense BLCC-F167</name>
    <dbReference type="NCBI Taxonomy" id="3153639"/>
    <lineage>
        <taxon>Bacteria</taxon>
        <taxon>Bacillati</taxon>
        <taxon>Cyanobacteriota</taxon>
        <taxon>Cyanophyceae</taxon>
        <taxon>Oscillatoriophycideae</taxon>
        <taxon>Aerosakkonematales</taxon>
        <taxon>Aerosakkonemataceae</taxon>
        <taxon>Floridanema</taxon>
        <taxon>Floridanema evergladense</taxon>
    </lineage>
</organism>
<accession>A0ABV4WKY1</accession>
<comment type="caution">
    <text evidence="1">The sequence shown here is derived from an EMBL/GenBank/DDBJ whole genome shotgun (WGS) entry which is preliminary data.</text>
</comment>
<protein>
    <submittedName>
        <fullName evidence="1">ADP-ribosylglycohydrolase family protein</fullName>
    </submittedName>
</protein>
<sequence>MRYSLLSRFRGAFLGTVFGEILGAYGDSWQLGTIQQSQQPSSTGRLVVRGTEGLIRSGRLDLADWCESPESTNQKVSEKRQENLTKETNFLGVATPTYPGIKRTAGDIRAIISTVPVALFFHEDEVKLRQNLQQVADVWQDDSVLKDGTLAIGYAIAQSLKEKLNPDTLITETINYLDVETSLVQQLRQVEVLLTQGAGLETTLKTLIPRSVTAPIHTPVALAFYCFLSTIEDLQISVMRAARCPQAQVTSAIVGALSGAFNSIAGVPVAWRLALGKQPVDNSPLTKLWGLNSEAELLRLAARLLAAWSGVYNADKFLIDPTQVPAIAAPKVIKPR</sequence>
<dbReference type="InterPro" id="IPR036705">
    <property type="entry name" value="Ribosyl_crysJ1_sf"/>
</dbReference>
<name>A0ABV4WKY1_9CYAN</name>
<dbReference type="InterPro" id="IPR005502">
    <property type="entry name" value="Ribosyl_crysJ1"/>
</dbReference>
<dbReference type="Gene3D" id="1.10.4080.10">
    <property type="entry name" value="ADP-ribosylation/Crystallin J1"/>
    <property type="match status" value="1"/>
</dbReference>
<dbReference type="EMBL" id="JBHFNT010000119">
    <property type="protein sequence ID" value="MFB2835725.1"/>
    <property type="molecule type" value="Genomic_DNA"/>
</dbReference>
<keyword evidence="2" id="KW-1185">Reference proteome</keyword>
<dbReference type="Pfam" id="PF03747">
    <property type="entry name" value="ADP_ribosyl_GH"/>
    <property type="match status" value="1"/>
</dbReference>
<proteinExistence type="predicted"/>
<dbReference type="Proteomes" id="UP001576780">
    <property type="component" value="Unassembled WGS sequence"/>
</dbReference>
<gene>
    <name evidence="1" type="ORF">ACE1CA_14430</name>
</gene>
<reference evidence="1 2" key="1">
    <citation type="submission" date="2024-09" db="EMBL/GenBank/DDBJ databases">
        <title>Floridaenema gen nov. (Aerosakkonemataceae, Aerosakkonematales ord. nov., Cyanobacteria) from benthic tropical and subtropical fresh waters, with the description of four new species.</title>
        <authorList>
            <person name="Moretto J.A."/>
            <person name="Berthold D.E."/>
            <person name="Lefler F.W."/>
            <person name="Huang I.-S."/>
            <person name="Laughinghouse H. IV."/>
        </authorList>
    </citation>
    <scope>NUCLEOTIDE SEQUENCE [LARGE SCALE GENOMIC DNA]</scope>
    <source>
        <strain evidence="1 2">BLCC-F167</strain>
    </source>
</reference>
<dbReference type="SUPFAM" id="SSF101478">
    <property type="entry name" value="ADP-ribosylglycohydrolase"/>
    <property type="match status" value="1"/>
</dbReference>
<evidence type="ECO:0000313" key="1">
    <source>
        <dbReference type="EMBL" id="MFB2835725.1"/>
    </source>
</evidence>
<evidence type="ECO:0000313" key="2">
    <source>
        <dbReference type="Proteomes" id="UP001576780"/>
    </source>
</evidence>